<comment type="subcellular location">
    <subcellularLocation>
        <location evidence="1">Cell membrane</location>
        <topology evidence="1">Multi-pass membrane protein</topology>
    </subcellularLocation>
</comment>
<feature type="transmembrane region" description="Helical" evidence="6">
    <location>
        <begin position="283"/>
        <end position="306"/>
    </location>
</feature>
<dbReference type="EMBL" id="JBDFRB010000002">
    <property type="protein sequence ID" value="MEN2743542.1"/>
    <property type="molecule type" value="Genomic_DNA"/>
</dbReference>
<dbReference type="PANTHER" id="PTHR35007">
    <property type="entry name" value="INTEGRAL MEMBRANE PROTEIN-RELATED"/>
    <property type="match status" value="1"/>
</dbReference>
<organism evidence="8 9">
    <name type="scientific">Sinomonas halotolerans</name>
    <dbReference type="NCBI Taxonomy" id="1644133"/>
    <lineage>
        <taxon>Bacteria</taxon>
        <taxon>Bacillati</taxon>
        <taxon>Actinomycetota</taxon>
        <taxon>Actinomycetes</taxon>
        <taxon>Micrococcales</taxon>
        <taxon>Micrococcaceae</taxon>
        <taxon>Sinomonas</taxon>
    </lineage>
</organism>
<feature type="transmembrane region" description="Helical" evidence="6">
    <location>
        <begin position="6"/>
        <end position="28"/>
    </location>
</feature>
<protein>
    <submittedName>
        <fullName evidence="8">Type II secretion system F family protein</fullName>
    </submittedName>
</protein>
<reference evidence="8 9" key="1">
    <citation type="submission" date="2024-05" db="EMBL/GenBank/DDBJ databases">
        <title>Sinomonas sp. nov., isolated from a waste landfill.</title>
        <authorList>
            <person name="Zhao Y."/>
        </authorList>
    </citation>
    <scope>NUCLEOTIDE SEQUENCE [LARGE SCALE GENOMIC DNA]</scope>
    <source>
        <strain evidence="8 9">CCTCC AB2014300</strain>
    </source>
</reference>
<keyword evidence="2" id="KW-1003">Cell membrane</keyword>
<evidence type="ECO:0000313" key="8">
    <source>
        <dbReference type="EMBL" id="MEN2743542.1"/>
    </source>
</evidence>
<gene>
    <name evidence="8" type="ORF">ABCQ75_03175</name>
</gene>
<dbReference type="PANTHER" id="PTHR35007:SF4">
    <property type="entry name" value="CONSERVED TRANSMEMBRANE PROTEIN-RELATED"/>
    <property type="match status" value="1"/>
</dbReference>
<keyword evidence="9" id="KW-1185">Reference proteome</keyword>
<keyword evidence="3 6" id="KW-0812">Transmembrane</keyword>
<dbReference type="RefSeq" id="WP_345883067.1">
    <property type="nucleotide sequence ID" value="NZ_JBDFRB010000002.1"/>
</dbReference>
<feature type="transmembrane region" description="Helical" evidence="6">
    <location>
        <begin position="137"/>
        <end position="158"/>
    </location>
</feature>
<evidence type="ECO:0000256" key="5">
    <source>
        <dbReference type="ARBA" id="ARBA00023136"/>
    </source>
</evidence>
<comment type="caution">
    <text evidence="8">The sequence shown here is derived from an EMBL/GenBank/DDBJ whole genome shotgun (WGS) entry which is preliminary data.</text>
</comment>
<dbReference type="Gene3D" id="1.20.81.30">
    <property type="entry name" value="Type II secretion system (T2SS), domain F"/>
    <property type="match status" value="1"/>
</dbReference>
<keyword evidence="4 6" id="KW-1133">Transmembrane helix</keyword>
<evidence type="ECO:0000256" key="1">
    <source>
        <dbReference type="ARBA" id="ARBA00004651"/>
    </source>
</evidence>
<dbReference type="InterPro" id="IPR018076">
    <property type="entry name" value="T2SS_GspF_dom"/>
</dbReference>
<sequence>MSGLTALTVLTGATLGVGLWLTFVRLPVMRRTTFTERVAPQLRSVDHRSRLLRQEPTSVTPFGPLEQILRPLLHDAVGSLSKLNLGNAALNRRLAQAGSSKTAVDFRAEQVLWAGGAFVLAMGAVVATAFAGRLNAVFGVLMVVAATAAGFMARDYMLGGAIMRRKQRILSEFPSIADMMALAVGAGETAAGALDRTAKTSTGELAKEFGTVLADTRAGMPLTAALQSMADRVDLAPITRFTAGLVVAIERGTPLADVLRAQAQDVRDVAKRELMEAAGKKEIAMMVPLVFGVLPLTVVFAVYPGIAAVTLGL</sequence>
<feature type="transmembrane region" description="Helical" evidence="6">
    <location>
        <begin position="111"/>
        <end position="131"/>
    </location>
</feature>
<feature type="domain" description="Type II secretion system protein GspF" evidence="7">
    <location>
        <begin position="177"/>
        <end position="301"/>
    </location>
</feature>
<evidence type="ECO:0000256" key="3">
    <source>
        <dbReference type="ARBA" id="ARBA00022692"/>
    </source>
</evidence>
<name>A0ABU9WWI6_9MICC</name>
<dbReference type="InterPro" id="IPR042094">
    <property type="entry name" value="T2SS_GspF_sf"/>
</dbReference>
<evidence type="ECO:0000313" key="9">
    <source>
        <dbReference type="Proteomes" id="UP001422074"/>
    </source>
</evidence>
<evidence type="ECO:0000259" key="7">
    <source>
        <dbReference type="Pfam" id="PF00482"/>
    </source>
</evidence>
<dbReference type="Proteomes" id="UP001422074">
    <property type="component" value="Unassembled WGS sequence"/>
</dbReference>
<evidence type="ECO:0000256" key="2">
    <source>
        <dbReference type="ARBA" id="ARBA00022475"/>
    </source>
</evidence>
<evidence type="ECO:0000256" key="6">
    <source>
        <dbReference type="SAM" id="Phobius"/>
    </source>
</evidence>
<evidence type="ECO:0000256" key="4">
    <source>
        <dbReference type="ARBA" id="ARBA00022989"/>
    </source>
</evidence>
<dbReference type="Pfam" id="PF00482">
    <property type="entry name" value="T2SSF"/>
    <property type="match status" value="1"/>
</dbReference>
<keyword evidence="5 6" id="KW-0472">Membrane</keyword>
<proteinExistence type="predicted"/>
<accession>A0ABU9WWI6</accession>